<dbReference type="InterPro" id="IPR033379">
    <property type="entry name" value="Acid_Pase_AS"/>
</dbReference>
<comment type="catalytic activity">
    <reaction evidence="1">
        <text>a phosphate monoester + H2O = an alcohol + phosphate</text>
        <dbReference type="Rhea" id="RHEA:15017"/>
        <dbReference type="ChEBI" id="CHEBI:15377"/>
        <dbReference type="ChEBI" id="CHEBI:30879"/>
        <dbReference type="ChEBI" id="CHEBI:43474"/>
        <dbReference type="ChEBI" id="CHEBI:67140"/>
        <dbReference type="EC" id="3.1.3.2"/>
    </reaction>
</comment>
<dbReference type="Proteomes" id="UP000759131">
    <property type="component" value="Unassembled WGS sequence"/>
</dbReference>
<evidence type="ECO:0000256" key="1">
    <source>
        <dbReference type="ARBA" id="ARBA00000032"/>
    </source>
</evidence>
<dbReference type="Gene3D" id="3.40.50.1240">
    <property type="entry name" value="Phosphoglycerate mutase-like"/>
    <property type="match status" value="4"/>
</dbReference>
<dbReference type="PROSITE" id="PS00616">
    <property type="entry name" value="HIS_ACID_PHOSPHAT_1"/>
    <property type="match status" value="2"/>
</dbReference>
<protein>
    <recommendedName>
        <fullName evidence="5">Histidine acid phosphatase</fullName>
    </recommendedName>
</protein>
<evidence type="ECO:0008006" key="5">
    <source>
        <dbReference type="Google" id="ProtNLM"/>
    </source>
</evidence>
<dbReference type="AlphaFoldDB" id="A0A7R9KD48"/>
<evidence type="ECO:0000313" key="4">
    <source>
        <dbReference type="Proteomes" id="UP000759131"/>
    </source>
</evidence>
<proteinExistence type="inferred from homology"/>
<name>A0A7R9KD48_9ACAR</name>
<dbReference type="SUPFAM" id="SSF53254">
    <property type="entry name" value="Phosphoglycerate mutase-like"/>
    <property type="match status" value="4"/>
</dbReference>
<dbReference type="EMBL" id="OC854962">
    <property type="protein sequence ID" value="CAD7620867.1"/>
    <property type="molecule type" value="Genomic_DNA"/>
</dbReference>
<dbReference type="InterPro" id="IPR029033">
    <property type="entry name" value="His_PPase_superfam"/>
</dbReference>
<organism evidence="3">
    <name type="scientific">Medioppia subpectinata</name>
    <dbReference type="NCBI Taxonomy" id="1979941"/>
    <lineage>
        <taxon>Eukaryota</taxon>
        <taxon>Metazoa</taxon>
        <taxon>Ecdysozoa</taxon>
        <taxon>Arthropoda</taxon>
        <taxon>Chelicerata</taxon>
        <taxon>Arachnida</taxon>
        <taxon>Acari</taxon>
        <taxon>Acariformes</taxon>
        <taxon>Sarcoptiformes</taxon>
        <taxon>Oribatida</taxon>
        <taxon>Brachypylina</taxon>
        <taxon>Oppioidea</taxon>
        <taxon>Oppiidae</taxon>
        <taxon>Medioppia</taxon>
    </lineage>
</organism>
<sequence length="988" mass="111368">MATIHYACNTSTLVLVQIVQRHGDRTPTSFYPGDPYANDSWPDGLGALTPKGKHRMYEAGQQFRQRYGQWLGVTPKTIYQRSAAYDRCLESAYAVSAGMYRPEGRWVWDKQLELAHLWQPMAVQTVPSAIDALLEVSATCPTANNIQDQDLNSANATAYIAQHQKFVNQINNLTGNNFTTVDQLASLYDTLYCELNYDPPKAPPAWLRAMGVNQTMAQLRAFEYEEYELETDSVLAQRLRAGPLIGVLIANMQNATTMSPDNTMVKVYHYLTHDINVAFVYRTLNDQVVVPSYGSALVFELHNIDGNYIVKVFYANNTNGGQFEWLIVELPTCQVSNETIGDSYANDSWPDGLGALTTKGKHRMYETGRQLRHRYGQWLGVSPKTIYQRSAADDRCLESAYAVSAGMYRPEGRWVWDQPVGLAHLWQPMAVHTVPTAIDALLSYTSTCPVADQIANDQVTSNAAAAYINGHGAFINQFNTLTGANFTTLFQYRTLYYTIYEELNYLPPKPAPHWMRIMGVERTINQLAQFAAKYSYLWSQPPIVQRLRAGPLIGQIIERMRNVLVNDIHNDNIKNMHFTDSTGTYDTSTLILVQIVQRHGDRTPLQFYHGDPYANDSWPDGLGELTPQGKHRMYETGRQLRHRYGQWLGVSPKTIYQRSAATNRCLESAYAVSAGMYRPEGRWVWDRPLELAHLWQPMAVQTVPSDIDPLLEVPTCPAADNIYNQQVNSPAATGYVTEHRVFVNEINKLTGANFTTVGQLAGLYDTLYCELNYDPPKPPPAWLRAMGVNQTMAQLRAFLHENFYLYTNTVLVQRLRAGPLIGVLIDNMQNAIAMAANSTRVKVYHYLTHDLNISFVYRILNGDPYANDSWQDGLGGLTPKGKHRMYEAGRQLRHRYGQWLGVSPKTIYQRSAATNRCLESAYAVFAGMYRPEGRWVWDRPLKLAHLWQPMAVQTVPTAIDALLDVSATCPTASAIETQTTSLPAANAY</sequence>
<dbReference type="InterPro" id="IPR050645">
    <property type="entry name" value="Histidine_acid_phosphatase"/>
</dbReference>
<gene>
    <name evidence="3" type="ORF">OSB1V03_LOCUS1347</name>
</gene>
<dbReference type="OrthoDB" id="258392at2759"/>
<dbReference type="EMBL" id="CAJPIZ010000387">
    <property type="protein sequence ID" value="CAG2101297.1"/>
    <property type="molecule type" value="Genomic_DNA"/>
</dbReference>
<comment type="similarity">
    <text evidence="2">Belongs to the histidine acid phosphatase family.</text>
</comment>
<reference evidence="3" key="1">
    <citation type="submission" date="2020-11" db="EMBL/GenBank/DDBJ databases">
        <authorList>
            <person name="Tran Van P."/>
        </authorList>
    </citation>
    <scope>NUCLEOTIDE SEQUENCE</scope>
</reference>
<evidence type="ECO:0000313" key="3">
    <source>
        <dbReference type="EMBL" id="CAD7620867.1"/>
    </source>
</evidence>
<dbReference type="PANTHER" id="PTHR11567:SF210">
    <property type="entry name" value="ACID PHOSPHATASE 5-RELATED"/>
    <property type="match status" value="1"/>
</dbReference>
<dbReference type="CDD" id="cd07061">
    <property type="entry name" value="HP_HAP_like"/>
    <property type="match status" value="4"/>
</dbReference>
<dbReference type="GO" id="GO:0003993">
    <property type="term" value="F:acid phosphatase activity"/>
    <property type="evidence" value="ECO:0007669"/>
    <property type="project" value="UniProtKB-EC"/>
</dbReference>
<dbReference type="InterPro" id="IPR000560">
    <property type="entry name" value="His_Pase_clade-2"/>
</dbReference>
<accession>A0A7R9KD48</accession>
<dbReference type="PANTHER" id="PTHR11567">
    <property type="entry name" value="ACID PHOSPHATASE-RELATED"/>
    <property type="match status" value="1"/>
</dbReference>
<dbReference type="Pfam" id="PF00328">
    <property type="entry name" value="His_Phos_2"/>
    <property type="match status" value="4"/>
</dbReference>
<keyword evidence="4" id="KW-1185">Reference proteome</keyword>
<evidence type="ECO:0000256" key="2">
    <source>
        <dbReference type="ARBA" id="ARBA00005375"/>
    </source>
</evidence>